<name>A0A6M0IQF2_9BACT</name>
<dbReference type="SUPFAM" id="SSF48452">
    <property type="entry name" value="TPR-like"/>
    <property type="match status" value="1"/>
</dbReference>
<gene>
    <name evidence="2" type="ORF">GK091_22940</name>
</gene>
<accession>A0A6M0IQF2</accession>
<evidence type="ECO:0000313" key="3">
    <source>
        <dbReference type="Proteomes" id="UP000477386"/>
    </source>
</evidence>
<dbReference type="RefSeq" id="WP_164042395.1">
    <property type="nucleotide sequence ID" value="NZ_JAAGNZ010000002.1"/>
</dbReference>
<evidence type="ECO:0000313" key="2">
    <source>
        <dbReference type="EMBL" id="NEU69755.1"/>
    </source>
</evidence>
<evidence type="ECO:0000256" key="1">
    <source>
        <dbReference type="SAM" id="SignalP"/>
    </source>
</evidence>
<protein>
    <recommendedName>
        <fullName evidence="4">Tetratricopeptide repeat protein</fullName>
    </recommendedName>
</protein>
<feature type="chain" id="PRO_5027064502" description="Tetratricopeptide repeat protein" evidence="1">
    <location>
        <begin position="24"/>
        <end position="226"/>
    </location>
</feature>
<evidence type="ECO:0008006" key="4">
    <source>
        <dbReference type="Google" id="ProtNLM"/>
    </source>
</evidence>
<dbReference type="AlphaFoldDB" id="A0A6M0IQF2"/>
<dbReference type="Proteomes" id="UP000477386">
    <property type="component" value="Unassembled WGS sequence"/>
</dbReference>
<sequence length="226" mass="25001">MKTKQHIGTFVAATLLTGSVAMAQQPGQYQAAMGSLLARMDTVESVAGNLQVANAFTRVATAEKNQWLPFYYSALCTVLAAFDEKDITKIDPLCEQATQLINESDRLSPNNTEVYCIKSMIALAGIKVNMMTRGLEGITTAQANLEKSLQLDENNPRAYFLMGQQTYNTPERLGGSKKDALAYFEKAITLFEKQRDRATTIDVNWGRKTAERMAAVCRKQLQVATK</sequence>
<dbReference type="EMBL" id="JAAGNZ010000002">
    <property type="protein sequence ID" value="NEU69755.1"/>
    <property type="molecule type" value="Genomic_DNA"/>
</dbReference>
<proteinExistence type="predicted"/>
<organism evidence="2 3">
    <name type="scientific">Spirosoma agri</name>
    <dbReference type="NCBI Taxonomy" id="1987381"/>
    <lineage>
        <taxon>Bacteria</taxon>
        <taxon>Pseudomonadati</taxon>
        <taxon>Bacteroidota</taxon>
        <taxon>Cytophagia</taxon>
        <taxon>Cytophagales</taxon>
        <taxon>Cytophagaceae</taxon>
        <taxon>Spirosoma</taxon>
    </lineage>
</organism>
<keyword evidence="3" id="KW-1185">Reference proteome</keyword>
<feature type="signal peptide" evidence="1">
    <location>
        <begin position="1"/>
        <end position="23"/>
    </location>
</feature>
<reference evidence="2 3" key="1">
    <citation type="submission" date="2020-02" db="EMBL/GenBank/DDBJ databases">
        <title>Draft genome sequence of two Spirosoma agri KCTC 52727 and Spirosoma terrae KCTC 52035.</title>
        <authorList>
            <person name="Rojas J."/>
            <person name="Ambika Manirajan B."/>
            <person name="Ratering S."/>
            <person name="Suarez C."/>
            <person name="Schnell S."/>
        </authorList>
    </citation>
    <scope>NUCLEOTIDE SEQUENCE [LARGE SCALE GENOMIC DNA]</scope>
    <source>
        <strain evidence="2 3">KCTC 52727</strain>
    </source>
</reference>
<keyword evidence="1" id="KW-0732">Signal</keyword>
<comment type="caution">
    <text evidence="2">The sequence shown here is derived from an EMBL/GenBank/DDBJ whole genome shotgun (WGS) entry which is preliminary data.</text>
</comment>
<dbReference type="InterPro" id="IPR011990">
    <property type="entry name" value="TPR-like_helical_dom_sf"/>
</dbReference>
<dbReference type="Gene3D" id="1.25.40.10">
    <property type="entry name" value="Tetratricopeptide repeat domain"/>
    <property type="match status" value="1"/>
</dbReference>